<evidence type="ECO:0000313" key="2">
    <source>
        <dbReference type="EMBL" id="MBK8571676.1"/>
    </source>
</evidence>
<protein>
    <submittedName>
        <fullName evidence="2">Type IV pilus assembly protein PilM</fullName>
    </submittedName>
</protein>
<dbReference type="SMART" id="SM00842">
    <property type="entry name" value="FtsA"/>
    <property type="match status" value="1"/>
</dbReference>
<dbReference type="PANTHER" id="PTHR32432">
    <property type="entry name" value="CELL DIVISION PROTEIN FTSA-RELATED"/>
    <property type="match status" value="1"/>
</dbReference>
<reference evidence="2 3" key="1">
    <citation type="submission" date="2020-10" db="EMBL/GenBank/DDBJ databases">
        <title>Connecting structure to function with the recovery of over 1000 high-quality activated sludge metagenome-assembled genomes encoding full-length rRNA genes using long-read sequencing.</title>
        <authorList>
            <person name="Singleton C.M."/>
            <person name="Petriglieri F."/>
            <person name="Kristensen J.M."/>
            <person name="Kirkegaard R.H."/>
            <person name="Michaelsen T.Y."/>
            <person name="Andersen M.H."/>
            <person name="Karst S.M."/>
            <person name="Dueholm M.S."/>
            <person name="Nielsen P.H."/>
            <person name="Albertsen M."/>
        </authorList>
    </citation>
    <scope>NUCLEOTIDE SEQUENCE [LARGE SCALE GENOMIC DNA]</scope>
    <source>
        <strain evidence="2">OdNE_18-Q3-R46-58_MAXAC.008</strain>
    </source>
</reference>
<dbReference type="AlphaFoldDB" id="A0A936F0E4"/>
<dbReference type="Gene3D" id="3.30.420.40">
    <property type="match status" value="2"/>
</dbReference>
<sequence length="360" mass="39066">MGLFGSKPKSLVGLDIGSSSVKVCELQQMGKGSNIRYRLQKLGQVALPADAIVDGDIMDSNAVASAIRQALAEQKIKAKEVAISVSGQQVMVKKVTFPLMSQAELAESVRWEAESFFPAGQGLDSYALDYYLIEERAGEGNMDVVLVACRKDKLEAYVSCVAQAGCSPKVVDVDVFAVQNAYEINTMGGGRDEVVALVNMGATFTNLTMMVGGKSVFWRDMAWGSGRYSEKLSEDWGVSREAAERLKRNQASEGREPEEIQPSINAVSDAFADELTRTLDFFKSSFKVDRLDRVLVCGGGAMIHGLLDVLSDRLRVSVDRFNPFQLIEVDGRTEDPVTVREIGGAAAVVVGLAMRQVGDR</sequence>
<name>A0A936F0E4_9BACT</name>
<dbReference type="InterPro" id="IPR005883">
    <property type="entry name" value="PilM"/>
</dbReference>
<dbReference type="SUPFAM" id="SSF53067">
    <property type="entry name" value="Actin-like ATPase domain"/>
    <property type="match status" value="2"/>
</dbReference>
<evidence type="ECO:0000313" key="3">
    <source>
        <dbReference type="Proteomes" id="UP000709959"/>
    </source>
</evidence>
<dbReference type="InterPro" id="IPR043129">
    <property type="entry name" value="ATPase_NBD"/>
</dbReference>
<proteinExistence type="predicted"/>
<dbReference type="NCBIfam" id="TIGR01175">
    <property type="entry name" value="pilM"/>
    <property type="match status" value="1"/>
</dbReference>
<dbReference type="GO" id="GO:0051301">
    <property type="term" value="P:cell division"/>
    <property type="evidence" value="ECO:0007669"/>
    <property type="project" value="InterPro"/>
</dbReference>
<dbReference type="PIRSF" id="PIRSF019169">
    <property type="entry name" value="PilM"/>
    <property type="match status" value="1"/>
</dbReference>
<dbReference type="PANTHER" id="PTHR32432:SF3">
    <property type="entry name" value="ETHANOLAMINE UTILIZATION PROTEIN EUTJ"/>
    <property type="match status" value="1"/>
</dbReference>
<dbReference type="Gene3D" id="3.30.1490.300">
    <property type="match status" value="1"/>
</dbReference>
<feature type="domain" description="SHS2" evidence="1">
    <location>
        <begin position="11"/>
        <end position="182"/>
    </location>
</feature>
<gene>
    <name evidence="2" type="primary">pilM</name>
    <name evidence="2" type="ORF">IPN91_03330</name>
</gene>
<comment type="caution">
    <text evidence="2">The sequence shown here is derived from an EMBL/GenBank/DDBJ whole genome shotgun (WGS) entry which is preliminary data.</text>
</comment>
<dbReference type="Pfam" id="PF11104">
    <property type="entry name" value="PilM_2"/>
    <property type="match status" value="1"/>
</dbReference>
<organism evidence="2 3">
    <name type="scientific">Candidatus Geothrix odensensis</name>
    <dbReference type="NCBI Taxonomy" id="2954440"/>
    <lineage>
        <taxon>Bacteria</taxon>
        <taxon>Pseudomonadati</taxon>
        <taxon>Acidobacteriota</taxon>
        <taxon>Holophagae</taxon>
        <taxon>Holophagales</taxon>
        <taxon>Holophagaceae</taxon>
        <taxon>Geothrix</taxon>
    </lineage>
</organism>
<dbReference type="InterPro" id="IPR003494">
    <property type="entry name" value="SHS2_FtsA"/>
</dbReference>
<dbReference type="CDD" id="cd24049">
    <property type="entry name" value="ASKHA_NBD_PilM"/>
    <property type="match status" value="1"/>
</dbReference>
<accession>A0A936F0E4</accession>
<dbReference type="InterPro" id="IPR050696">
    <property type="entry name" value="FtsA/MreB"/>
</dbReference>
<dbReference type="Proteomes" id="UP000709959">
    <property type="component" value="Unassembled WGS sequence"/>
</dbReference>
<evidence type="ECO:0000259" key="1">
    <source>
        <dbReference type="SMART" id="SM00842"/>
    </source>
</evidence>
<dbReference type="EMBL" id="JADKCH010000001">
    <property type="protein sequence ID" value="MBK8571676.1"/>
    <property type="molecule type" value="Genomic_DNA"/>
</dbReference>